<feature type="compositionally biased region" description="Basic and acidic residues" evidence="1">
    <location>
        <begin position="285"/>
        <end position="294"/>
    </location>
</feature>
<evidence type="ECO:0000256" key="1">
    <source>
        <dbReference type="SAM" id="MobiDB-lite"/>
    </source>
</evidence>
<reference evidence="2" key="1">
    <citation type="submission" date="2024-06" db="EMBL/GenBank/DDBJ databases">
        <authorList>
            <person name="Liu X."/>
            <person name="Lenzi L."/>
            <person name="Haldenby T S."/>
            <person name="Uol C."/>
        </authorList>
    </citation>
    <scope>NUCLEOTIDE SEQUENCE</scope>
</reference>
<evidence type="ECO:0000313" key="3">
    <source>
        <dbReference type="Proteomes" id="UP001497525"/>
    </source>
</evidence>
<organism evidence="2 3">
    <name type="scientific">Calicophoron daubneyi</name>
    <name type="common">Rumen fluke</name>
    <name type="synonym">Paramphistomum daubneyi</name>
    <dbReference type="NCBI Taxonomy" id="300641"/>
    <lineage>
        <taxon>Eukaryota</taxon>
        <taxon>Metazoa</taxon>
        <taxon>Spiralia</taxon>
        <taxon>Lophotrochozoa</taxon>
        <taxon>Platyhelminthes</taxon>
        <taxon>Trematoda</taxon>
        <taxon>Digenea</taxon>
        <taxon>Plagiorchiida</taxon>
        <taxon>Pronocephalata</taxon>
        <taxon>Paramphistomoidea</taxon>
        <taxon>Paramphistomidae</taxon>
        <taxon>Calicophoron</taxon>
    </lineage>
</organism>
<protein>
    <submittedName>
        <fullName evidence="2">Uncharacterized protein</fullName>
    </submittedName>
</protein>
<feature type="region of interest" description="Disordered" evidence="1">
    <location>
        <begin position="285"/>
        <end position="309"/>
    </location>
</feature>
<gene>
    <name evidence="2" type="ORF">CDAUBV1_LOCUS9913</name>
</gene>
<dbReference type="Proteomes" id="UP001497525">
    <property type="component" value="Unassembled WGS sequence"/>
</dbReference>
<evidence type="ECO:0000313" key="2">
    <source>
        <dbReference type="EMBL" id="CAL5135802.1"/>
    </source>
</evidence>
<proteinExistence type="predicted"/>
<sequence length="422" mass="48304">MYPNQLAVRNTDDDKRKQKKTQYKSTVLPAKANSSSTKHSYFSGGINARKCIVPMNRLASVQRCQRLEYTSDEEEIYGMIPHAVHYLPHPAIKRILDPRYSTSSTELNSASYCRDTIEEQSFLSTLSNGFNRFGSTTSLKESIRSFYTSRTTEVIATAIPVTLFTSRTKMPVLDPVLRNVERQGWNRVGYGHLVIIGKRDRSLPTEIEKVILQLCQDITYKPLWVAEMALPRWGGNNEVSDLCPHSYINYSVLKIAYLLYRMSDESNSLTHYTFIHSGAEVEQSAKLRKQENKKRTQRSHSVKSPTLMNTQQTQPSTHVVCRILFEFDHCEIAASTEVSQLYSDVQKMLLRALAYRMMSQAKRSAAIRSYQEMLTQASVRGASRHSAWNAKSHISAPCMVRHVYSISRDQFEKLDRSYKKLA</sequence>
<dbReference type="EMBL" id="CAXLJL010000268">
    <property type="protein sequence ID" value="CAL5135802.1"/>
    <property type="molecule type" value="Genomic_DNA"/>
</dbReference>
<name>A0AAV2TK91_CALDB</name>
<dbReference type="AlphaFoldDB" id="A0AAV2TK91"/>
<feature type="region of interest" description="Disordered" evidence="1">
    <location>
        <begin position="1"/>
        <end position="23"/>
    </location>
</feature>
<comment type="caution">
    <text evidence="2">The sequence shown here is derived from an EMBL/GenBank/DDBJ whole genome shotgun (WGS) entry which is preliminary data.</text>
</comment>
<accession>A0AAV2TK91</accession>